<keyword evidence="1" id="KW-0732">Signal</keyword>
<organism evidence="2 3">
    <name type="scientific">Porphyromonas asaccharolytica (strain ATCC 25260 / DSM 20707 / BCRC 10618 / CCUG 7834 / JCM 6326 / LMG 13178 / VPI 4198 / B440)</name>
    <name type="common">Bacteroides asaccharolyticus</name>
    <dbReference type="NCBI Taxonomy" id="879243"/>
    <lineage>
        <taxon>Bacteria</taxon>
        <taxon>Pseudomonadati</taxon>
        <taxon>Bacteroidota</taxon>
        <taxon>Bacteroidia</taxon>
        <taxon>Bacteroidales</taxon>
        <taxon>Porphyromonadaceae</taxon>
        <taxon>Porphyromonas</taxon>
    </lineage>
</organism>
<dbReference type="OrthoDB" id="1075845at2"/>
<name>F4KMP1_PORAD</name>
<reference evidence="3" key="1">
    <citation type="submission" date="2011-04" db="EMBL/GenBank/DDBJ databases">
        <title>The complete genome of Porphyromonas asaccharolytica DSM 20707.</title>
        <authorList>
            <person name="Lucas S."/>
            <person name="Han J."/>
            <person name="Lapidus A."/>
            <person name="Bruce D."/>
            <person name="Goodwin L."/>
            <person name="Pitluck S."/>
            <person name="Peters L."/>
            <person name="Kyrpides N."/>
            <person name="Mavromatis K."/>
            <person name="Ivanova N."/>
            <person name="Ovchinnikova G."/>
            <person name="Pagani I."/>
            <person name="Lu M."/>
            <person name="Detter J.C."/>
            <person name="Tapia R."/>
            <person name="Han C."/>
            <person name="Land M."/>
            <person name="Hauser L."/>
            <person name="Markowitz V."/>
            <person name="Cheng J.-F."/>
            <person name="Hugenholtz P."/>
            <person name="Woyke T."/>
            <person name="Wu D."/>
            <person name="Gronow S."/>
            <person name="Wellnitz S."/>
            <person name="Brambilla E."/>
            <person name="Klenk H.-P."/>
            <person name="Eisen J.A."/>
        </authorList>
    </citation>
    <scope>NUCLEOTIDE SEQUENCE [LARGE SCALE GENOMIC DNA]</scope>
    <source>
        <strain evidence="3">ATCC 25260 / DSM 20707 / VPI 4198</strain>
    </source>
</reference>
<protein>
    <submittedName>
        <fullName evidence="2">Uncharacterized protein</fullName>
    </submittedName>
</protein>
<sequence>MKKQLLHIVLAGLLALLPSLALAQSNERMLIYSKSGEVLPYRIEHIDSIKFLSDEVDLTLNPTVTPHENGQTGWMKLKVGSVGSNVRRIQVIIPESFMIANMDDMQCLRLFTPEMAARMGVQVFDVEGDKEYDLSGLQRGYTYTALFLPYDEIGCAGNVKRVEFTVPNGELAGNPQIKVDFSNITQTGYTATLTPNGDVSGYFFLNIETDDPTLDQMMQMMRVPDLKHYIVQFGADFNTHKPHEGVQESVMTEFKPGTSYTVYVVLIDKDGQYSDVQKFTVTTQKKGTSATAHVSIEVKDITKTEATVVNTPDENTSSYRETIVEKSLYNEADMIKYLQETPDNMSLPYHSEPYTWTWPKLKPGTTYYALAMAKNGDNEWGPLTKVEFTTLSVNQAVTLPLAYLTEYNVNAEGTDFVTTQALDVSGYFSYEDAVKKFTNITIAGKKYHLPSKEEWMAILPVAASGDDYLSFTAPFRHNDVYETVVIKGDTISSTNDYRGGSVSSNKAHALRFKGTKYVSAWRYESTLLNDKRVLKITARPLYGKENNIRIEDIAKPEFWESNTESDIVRILPASGSFSYGKPHWQGDNGFFWSSTAGEEEYTAWALSFDTTSVYLSPLYTTQDRSVRLFAD</sequence>
<feature type="signal peptide" evidence="1">
    <location>
        <begin position="1"/>
        <end position="23"/>
    </location>
</feature>
<dbReference type="Proteomes" id="UP000006545">
    <property type="component" value="Chromosome"/>
</dbReference>
<dbReference type="AlphaFoldDB" id="F4KMP1"/>
<evidence type="ECO:0000313" key="2">
    <source>
        <dbReference type="EMBL" id="AEE12292.1"/>
    </source>
</evidence>
<feature type="chain" id="PRO_5003315794" evidence="1">
    <location>
        <begin position="24"/>
        <end position="631"/>
    </location>
</feature>
<dbReference type="eggNOG" id="ENOG5033KR3">
    <property type="taxonomic scope" value="Bacteria"/>
</dbReference>
<dbReference type="EMBL" id="CP002689">
    <property type="protein sequence ID" value="AEE12292.1"/>
    <property type="molecule type" value="Genomic_DNA"/>
</dbReference>
<dbReference type="RefSeq" id="WP_013759943.1">
    <property type="nucleotide sequence ID" value="NC_015501.1"/>
</dbReference>
<proteinExistence type="predicted"/>
<keyword evidence="3" id="KW-1185">Reference proteome</keyword>
<gene>
    <name evidence="2" type="ordered locus">Poras_0338</name>
</gene>
<evidence type="ECO:0000313" key="3">
    <source>
        <dbReference type="Proteomes" id="UP000006545"/>
    </source>
</evidence>
<dbReference type="KEGG" id="pah:Poras_0338"/>
<evidence type="ECO:0000256" key="1">
    <source>
        <dbReference type="SAM" id="SignalP"/>
    </source>
</evidence>
<accession>F4KMP1</accession>
<dbReference type="HOGENOM" id="CLU_433363_0_0_10"/>